<evidence type="ECO:0000313" key="4">
    <source>
        <dbReference type="Proteomes" id="UP000477911"/>
    </source>
</evidence>
<dbReference type="EMBL" id="WUMU01000020">
    <property type="protein sequence ID" value="MXN19707.1"/>
    <property type="molecule type" value="Genomic_DNA"/>
</dbReference>
<dbReference type="InterPro" id="IPR016064">
    <property type="entry name" value="NAD/diacylglycerol_kinase_sf"/>
</dbReference>
<feature type="domain" description="DAGKc" evidence="2">
    <location>
        <begin position="23"/>
        <end position="151"/>
    </location>
</feature>
<gene>
    <name evidence="3" type="ORF">GR170_17885</name>
</gene>
<organism evidence="3 4">
    <name type="scientific">Pseudooceanicola albus</name>
    <dbReference type="NCBI Taxonomy" id="2692189"/>
    <lineage>
        <taxon>Bacteria</taxon>
        <taxon>Pseudomonadati</taxon>
        <taxon>Pseudomonadota</taxon>
        <taxon>Alphaproteobacteria</taxon>
        <taxon>Rhodobacterales</taxon>
        <taxon>Paracoccaceae</taxon>
        <taxon>Pseudooceanicola</taxon>
    </lineage>
</organism>
<reference evidence="3 4" key="1">
    <citation type="submission" date="2019-12" db="EMBL/GenBank/DDBJ databases">
        <authorList>
            <person name="Li M."/>
        </authorList>
    </citation>
    <scope>NUCLEOTIDE SEQUENCE [LARGE SCALE GENOMIC DNA]</scope>
    <source>
        <strain evidence="3 4">GBMRC 2024</strain>
    </source>
</reference>
<evidence type="ECO:0000313" key="3">
    <source>
        <dbReference type="EMBL" id="MXN19707.1"/>
    </source>
</evidence>
<dbReference type="InterPro" id="IPR001206">
    <property type="entry name" value="Diacylglycerol_kinase_cat_dom"/>
</dbReference>
<sequence>MFSPEADARPDATEASAPSRPPVVLTPVAILANRKSGTNARDAEAIDRAMAVFGDDARLHHWDTEQDLGALADKAIAGGARTIIAAGGDGTAMAVAQAVLGKDVAFGVLPLGTFNYFARGLGLPEEASEAARALLAGTPHEIRIGTVDGQVFLNNASLGIYPRILKEREDVYARWGRRRLMAHWSVIRTFWRFQRPMRMRLTADGAVQDVRTPLLFVARSAYQLEIFGLEGAEAIHDDAFAVLVGRGETRAELFRLAWRLITRRMQPGRDYDLLAAKHLVVETAKPRMLVAFDGEKRPDRSPFTFHMEDRPLRLLLPGPRQEAPA</sequence>
<feature type="compositionally biased region" description="Basic and acidic residues" evidence="1">
    <location>
        <begin position="1"/>
        <end position="12"/>
    </location>
</feature>
<protein>
    <recommendedName>
        <fullName evidence="2">DAGKc domain-containing protein</fullName>
    </recommendedName>
</protein>
<proteinExistence type="predicted"/>
<dbReference type="Pfam" id="PF00781">
    <property type="entry name" value="DAGK_cat"/>
    <property type="match status" value="1"/>
</dbReference>
<dbReference type="InterPro" id="IPR017438">
    <property type="entry name" value="ATP-NAD_kinase_N"/>
</dbReference>
<dbReference type="PROSITE" id="PS50146">
    <property type="entry name" value="DAGK"/>
    <property type="match status" value="1"/>
</dbReference>
<keyword evidence="4" id="KW-1185">Reference proteome</keyword>
<dbReference type="AlphaFoldDB" id="A0A6L7G7Y2"/>
<evidence type="ECO:0000259" key="2">
    <source>
        <dbReference type="PROSITE" id="PS50146"/>
    </source>
</evidence>
<accession>A0A6L7G7Y2</accession>
<feature type="region of interest" description="Disordered" evidence="1">
    <location>
        <begin position="1"/>
        <end position="20"/>
    </location>
</feature>
<dbReference type="Gene3D" id="2.60.200.40">
    <property type="match status" value="1"/>
</dbReference>
<dbReference type="GO" id="GO:0016301">
    <property type="term" value="F:kinase activity"/>
    <property type="evidence" value="ECO:0007669"/>
    <property type="project" value="InterPro"/>
</dbReference>
<comment type="caution">
    <text evidence="3">The sequence shown here is derived from an EMBL/GenBank/DDBJ whole genome shotgun (WGS) entry which is preliminary data.</text>
</comment>
<dbReference type="Gene3D" id="3.40.50.10330">
    <property type="entry name" value="Probable inorganic polyphosphate/atp-NAD kinase, domain 1"/>
    <property type="match status" value="1"/>
</dbReference>
<dbReference type="SMART" id="SM00046">
    <property type="entry name" value="DAGKc"/>
    <property type="match status" value="1"/>
</dbReference>
<dbReference type="SUPFAM" id="SSF111331">
    <property type="entry name" value="NAD kinase/diacylglycerol kinase-like"/>
    <property type="match status" value="1"/>
</dbReference>
<dbReference type="Proteomes" id="UP000477911">
    <property type="component" value="Unassembled WGS sequence"/>
</dbReference>
<name>A0A6L7G7Y2_9RHOB</name>
<evidence type="ECO:0000256" key="1">
    <source>
        <dbReference type="SAM" id="MobiDB-lite"/>
    </source>
</evidence>